<dbReference type="GO" id="GO:0004803">
    <property type="term" value="F:transposase activity"/>
    <property type="evidence" value="ECO:0007669"/>
    <property type="project" value="InterPro"/>
</dbReference>
<accession>A0A918W1B2</accession>
<feature type="domain" description="Transposase IS116/IS110/IS902 C-terminal" evidence="2">
    <location>
        <begin position="12"/>
        <end position="81"/>
    </location>
</feature>
<keyword evidence="1" id="KW-1133">Transmembrane helix</keyword>
<feature type="transmembrane region" description="Helical" evidence="1">
    <location>
        <begin position="158"/>
        <end position="179"/>
    </location>
</feature>
<keyword evidence="4" id="KW-1185">Reference proteome</keyword>
<keyword evidence="1" id="KW-0472">Membrane</keyword>
<dbReference type="AlphaFoldDB" id="A0A918W1B2"/>
<reference evidence="3" key="1">
    <citation type="journal article" date="2014" name="Int. J. Syst. Evol. Microbiol.">
        <title>Complete genome sequence of Corynebacterium casei LMG S-19264T (=DSM 44701T), isolated from a smear-ripened cheese.</title>
        <authorList>
            <consortium name="US DOE Joint Genome Institute (JGI-PGF)"/>
            <person name="Walter F."/>
            <person name="Albersmeier A."/>
            <person name="Kalinowski J."/>
            <person name="Ruckert C."/>
        </authorList>
    </citation>
    <scope>NUCLEOTIDE SEQUENCE</scope>
    <source>
        <strain evidence="3">KCTC 12719</strain>
    </source>
</reference>
<gene>
    <name evidence="3" type="ORF">GCM10007103_29250</name>
</gene>
<evidence type="ECO:0000259" key="2">
    <source>
        <dbReference type="Pfam" id="PF02371"/>
    </source>
</evidence>
<dbReference type="Pfam" id="PF02371">
    <property type="entry name" value="Transposase_20"/>
    <property type="match status" value="1"/>
</dbReference>
<protein>
    <recommendedName>
        <fullName evidence="2">Transposase IS116/IS110/IS902 C-terminal domain-containing protein</fullName>
    </recommendedName>
</protein>
<dbReference type="Proteomes" id="UP000610456">
    <property type="component" value="Unassembled WGS sequence"/>
</dbReference>
<organism evidence="3 4">
    <name type="scientific">Salinimicrobium marinum</name>
    <dbReference type="NCBI Taxonomy" id="680283"/>
    <lineage>
        <taxon>Bacteria</taxon>
        <taxon>Pseudomonadati</taxon>
        <taxon>Bacteroidota</taxon>
        <taxon>Flavobacteriia</taxon>
        <taxon>Flavobacteriales</taxon>
        <taxon>Flavobacteriaceae</taxon>
        <taxon>Salinimicrobium</taxon>
    </lineage>
</organism>
<evidence type="ECO:0000313" key="3">
    <source>
        <dbReference type="EMBL" id="GHA46296.1"/>
    </source>
</evidence>
<dbReference type="GO" id="GO:0003677">
    <property type="term" value="F:DNA binding"/>
    <property type="evidence" value="ECO:0007669"/>
    <property type="project" value="InterPro"/>
</dbReference>
<reference evidence="3" key="2">
    <citation type="submission" date="2020-09" db="EMBL/GenBank/DDBJ databases">
        <authorList>
            <person name="Sun Q."/>
            <person name="Kim S."/>
        </authorList>
    </citation>
    <scope>NUCLEOTIDE SEQUENCE</scope>
    <source>
        <strain evidence="3">KCTC 12719</strain>
    </source>
</reference>
<dbReference type="EMBL" id="BMXB01000015">
    <property type="protein sequence ID" value="GHA46296.1"/>
    <property type="molecule type" value="Genomic_DNA"/>
</dbReference>
<dbReference type="InterPro" id="IPR003346">
    <property type="entry name" value="Transposase_20"/>
</dbReference>
<evidence type="ECO:0000256" key="1">
    <source>
        <dbReference type="SAM" id="Phobius"/>
    </source>
</evidence>
<dbReference type="GO" id="GO:0006313">
    <property type="term" value="P:DNA transposition"/>
    <property type="evidence" value="ECO:0007669"/>
    <property type="project" value="InterPro"/>
</dbReference>
<keyword evidence="1" id="KW-0812">Transmembrane</keyword>
<comment type="caution">
    <text evidence="3">The sequence shown here is derived from an EMBL/GenBank/DDBJ whole genome shotgun (WGS) entry which is preliminary data.</text>
</comment>
<evidence type="ECO:0000313" key="4">
    <source>
        <dbReference type="Proteomes" id="UP000610456"/>
    </source>
</evidence>
<dbReference type="RefSeq" id="WP_262891469.1">
    <property type="nucleotide sequence ID" value="NZ_BMXB01000015.1"/>
</dbReference>
<sequence length="193" mass="22195">MTVFGKKDATVLPGITDYNWMQLLAEVGTDLKKWKTEKHFTSWWGLAPKQHHSNKLRKNYKPKGKPKAGLIFKQAATSLLNSKKIALGAFGRKIRARKGPVLAIKAVARKLAELYWKLFVKGIKEYEQKILSALKGTEKILQIRNTKKKNYEPKNKQIIRSTLTTFKILTAHYLFLLIFSQKRSSLFQTAHLN</sequence>
<proteinExistence type="predicted"/>
<dbReference type="PANTHER" id="PTHR33055:SF13">
    <property type="entry name" value="TRANSPOSASE"/>
    <property type="match status" value="1"/>
</dbReference>
<dbReference type="PANTHER" id="PTHR33055">
    <property type="entry name" value="TRANSPOSASE FOR INSERTION SEQUENCE ELEMENT IS1111A"/>
    <property type="match status" value="1"/>
</dbReference>
<name>A0A918W1B2_9FLAO</name>
<dbReference type="InterPro" id="IPR047650">
    <property type="entry name" value="Transpos_IS110"/>
</dbReference>